<keyword evidence="1" id="KW-1133">Transmembrane helix</keyword>
<dbReference type="Proteomes" id="UP000324327">
    <property type="component" value="Unassembled WGS sequence"/>
</dbReference>
<accession>A0A5S4VFK5</accession>
<dbReference type="AlphaFoldDB" id="A0A5S4VFK5"/>
<proteinExistence type="predicted"/>
<dbReference type="EMBL" id="VSTF01000023">
    <property type="protein sequence ID" value="TYL56948.1"/>
    <property type="molecule type" value="Genomic_DNA"/>
</dbReference>
<reference evidence="2 3" key="1">
    <citation type="submission" date="2019-08" db="EMBL/GenBank/DDBJ databases">
        <authorList>
            <person name="Duncan S."/>
            <person name="Walker A."/>
        </authorList>
    </citation>
    <scope>NUCLEOTIDE SEQUENCE [LARGE SCALE GENOMIC DNA]</scope>
    <source>
        <strain evidence="2 3">T3WBe13</strain>
    </source>
</reference>
<evidence type="ECO:0000313" key="3">
    <source>
        <dbReference type="Proteomes" id="UP000324327"/>
    </source>
</evidence>
<comment type="caution">
    <text evidence="2">The sequence shown here is derived from an EMBL/GenBank/DDBJ whole genome shotgun (WGS) entry which is preliminary data.</text>
</comment>
<sequence>MFEMIFYGVGFFVITIIFQWLLHKVRKNHNQGDSAIWVGTGAVIVISIFGIVTSNVNYFAAVLGFILGDEVGKRAGWQSRHIVN</sequence>
<feature type="transmembrane region" description="Helical" evidence="1">
    <location>
        <begin position="6"/>
        <end position="22"/>
    </location>
</feature>
<name>A0A5S4VFK5_9FIRM</name>
<evidence type="ECO:0000256" key="1">
    <source>
        <dbReference type="SAM" id="Phobius"/>
    </source>
</evidence>
<organism evidence="2 3">
    <name type="scientific">Agathobacter rectalis</name>
    <dbReference type="NCBI Taxonomy" id="39491"/>
    <lineage>
        <taxon>Bacteria</taxon>
        <taxon>Bacillati</taxon>
        <taxon>Bacillota</taxon>
        <taxon>Clostridia</taxon>
        <taxon>Lachnospirales</taxon>
        <taxon>Lachnospiraceae</taxon>
        <taxon>Agathobacter</taxon>
    </lineage>
</organism>
<evidence type="ECO:0000313" key="2">
    <source>
        <dbReference type="EMBL" id="TYL56948.1"/>
    </source>
</evidence>
<feature type="transmembrane region" description="Helical" evidence="1">
    <location>
        <begin position="34"/>
        <end position="67"/>
    </location>
</feature>
<protein>
    <submittedName>
        <fullName evidence="2">Uncharacterized protein</fullName>
    </submittedName>
</protein>
<keyword evidence="1" id="KW-0472">Membrane</keyword>
<dbReference type="RefSeq" id="WP_148873394.1">
    <property type="nucleotide sequence ID" value="NZ_VSTF01000023.1"/>
</dbReference>
<reference evidence="2 3" key="2">
    <citation type="submission" date="2019-09" db="EMBL/GenBank/DDBJ databases">
        <title>Strain-level analysis of Eubacterium rectale using genomes from metagenomes.</title>
        <authorList>
            <person name="Karcher N."/>
            <person name="Segata N."/>
        </authorList>
    </citation>
    <scope>NUCLEOTIDE SEQUENCE [LARGE SCALE GENOMIC DNA]</scope>
    <source>
        <strain evidence="2 3">T3WBe13</strain>
    </source>
</reference>
<keyword evidence="1" id="KW-0812">Transmembrane</keyword>
<gene>
    <name evidence="2" type="ORF">FYL31_14020</name>
</gene>